<dbReference type="Proteomes" id="UP001557470">
    <property type="component" value="Unassembled WGS sequence"/>
</dbReference>
<dbReference type="SMART" id="SM00049">
    <property type="entry name" value="DEP"/>
    <property type="match status" value="1"/>
</dbReference>
<dbReference type="InterPro" id="IPR000591">
    <property type="entry name" value="DEP_dom"/>
</dbReference>
<accession>A0ABD0WF98</accession>
<organism evidence="4 5">
    <name type="scientific">Umbra pygmaea</name>
    <name type="common">Eastern mudminnow</name>
    <dbReference type="NCBI Taxonomy" id="75934"/>
    <lineage>
        <taxon>Eukaryota</taxon>
        <taxon>Metazoa</taxon>
        <taxon>Chordata</taxon>
        <taxon>Craniata</taxon>
        <taxon>Vertebrata</taxon>
        <taxon>Euteleostomi</taxon>
        <taxon>Actinopterygii</taxon>
        <taxon>Neopterygii</taxon>
        <taxon>Teleostei</taxon>
        <taxon>Protacanthopterygii</taxon>
        <taxon>Esociformes</taxon>
        <taxon>Umbridae</taxon>
        <taxon>Umbra</taxon>
    </lineage>
</organism>
<dbReference type="SUPFAM" id="SSF46785">
    <property type="entry name" value="Winged helix' DNA-binding domain"/>
    <property type="match status" value="1"/>
</dbReference>
<reference evidence="4 5" key="1">
    <citation type="submission" date="2024-06" db="EMBL/GenBank/DDBJ databases">
        <authorList>
            <person name="Pan Q."/>
            <person name="Wen M."/>
            <person name="Jouanno E."/>
            <person name="Zahm M."/>
            <person name="Klopp C."/>
            <person name="Cabau C."/>
            <person name="Louis A."/>
            <person name="Berthelot C."/>
            <person name="Parey E."/>
            <person name="Roest Crollius H."/>
            <person name="Montfort J."/>
            <person name="Robinson-Rechavi M."/>
            <person name="Bouchez O."/>
            <person name="Lampietro C."/>
            <person name="Lopez Roques C."/>
            <person name="Donnadieu C."/>
            <person name="Postlethwait J."/>
            <person name="Bobe J."/>
            <person name="Verreycken H."/>
            <person name="Guiguen Y."/>
        </authorList>
    </citation>
    <scope>NUCLEOTIDE SEQUENCE [LARGE SCALE GENOMIC DNA]</scope>
    <source>
        <strain evidence="4">Up_M1</strain>
        <tissue evidence="4">Testis</tissue>
    </source>
</reference>
<comment type="caution">
    <text evidence="4">The sequence shown here is derived from an EMBL/GenBank/DDBJ whole genome shotgun (WGS) entry which is preliminary data.</text>
</comment>
<dbReference type="InterPro" id="IPR036388">
    <property type="entry name" value="WH-like_DNA-bd_sf"/>
</dbReference>
<name>A0ABD0WF98_UMBPY</name>
<comment type="similarity">
    <text evidence="1">Belongs to the DEPDC7 family.</text>
</comment>
<evidence type="ECO:0000256" key="1">
    <source>
        <dbReference type="ARBA" id="ARBA00037970"/>
    </source>
</evidence>
<feature type="domain" description="DEP" evidence="3">
    <location>
        <begin position="44"/>
        <end position="134"/>
    </location>
</feature>
<evidence type="ECO:0000259" key="3">
    <source>
        <dbReference type="PROSITE" id="PS50186"/>
    </source>
</evidence>
<dbReference type="PANTHER" id="PTHR16206">
    <property type="entry name" value="DEP DOMAIN-CONTAINING"/>
    <property type="match status" value="1"/>
</dbReference>
<keyword evidence="5" id="KW-1185">Reference proteome</keyword>
<dbReference type="InterPro" id="IPR036390">
    <property type="entry name" value="WH_DNA-bd_sf"/>
</dbReference>
<dbReference type="Pfam" id="PF00610">
    <property type="entry name" value="DEP"/>
    <property type="match status" value="1"/>
</dbReference>
<dbReference type="CDD" id="cd04405">
    <property type="entry name" value="RhoGAP_BRCC3-like"/>
    <property type="match status" value="1"/>
</dbReference>
<evidence type="ECO:0000256" key="2">
    <source>
        <dbReference type="ARBA" id="ARBA00040225"/>
    </source>
</evidence>
<protein>
    <recommendedName>
        <fullName evidence="2">DEP domain-containing protein 7</fullName>
    </recommendedName>
</protein>
<dbReference type="EMBL" id="JAGEUA010000008">
    <property type="protein sequence ID" value="KAL0968568.1"/>
    <property type="molecule type" value="Genomic_DNA"/>
</dbReference>
<dbReference type="PANTHER" id="PTHR16206:SF9">
    <property type="entry name" value="DEP DOMAIN-CONTAINING PROTEIN 7"/>
    <property type="match status" value="1"/>
</dbReference>
<evidence type="ECO:0000313" key="4">
    <source>
        <dbReference type="EMBL" id="KAL0968568.1"/>
    </source>
</evidence>
<sequence>MATVKEKAAALNLEGKLCLRSPGHVMVNKPFQAFPIWSSVIANLRVSVKVKRRRFHLKFHNDCFLGSDAVDVVLEHIVQSKFFNCADVSREKVGRVCQALLECQVFEMVGDQLFGKDKQDVFHDSKSYLYRFLNTEMPSVAELEKGVIYPGIQSIFGSTSGRQEELAYLHGTPVRSNKLLSTVTEDLSISPCKAHIDTSLPQNSVEEVWQEETVLRLLQLVELPLLDDLLGVRDSSLPRMAQMEPDVIYTSNYLDREILSAFKNSLEDDWLTAALDCLEFLPDQQVVEVSRELPRCPDVVGSGHSNEQCKRMLYETLVKYYNQPDHVPLLTNRTSDIYTGITELLVNADFDKALEALQLYLKLLHPVRREELRTLLCFMSVAADPLEIKLDKLIDNKIVVKRAFHKAILHSRGLTKEKVYLLVLFMLDNHHDIFKIPGSLHKLVSEKLANTVQGKHPDVTGPKFCHQVSTQVYSDCTQRATHEELLSLLRNIDDDPKLSVKKKKRLLKQFYQGHPKIFVEYFGDSVPAAIV</sequence>
<dbReference type="AlphaFoldDB" id="A0ABD0WF98"/>
<dbReference type="PROSITE" id="PS50186">
    <property type="entry name" value="DEP"/>
    <property type="match status" value="1"/>
</dbReference>
<dbReference type="Gene3D" id="1.10.10.10">
    <property type="entry name" value="Winged helix-like DNA-binding domain superfamily/Winged helix DNA-binding domain"/>
    <property type="match status" value="1"/>
</dbReference>
<evidence type="ECO:0000313" key="5">
    <source>
        <dbReference type="Proteomes" id="UP001557470"/>
    </source>
</evidence>
<proteinExistence type="inferred from homology"/>
<gene>
    <name evidence="4" type="ORF">UPYG_G00268600</name>
</gene>